<feature type="binding site" evidence="8">
    <location>
        <position position="212"/>
    </location>
    <ligand>
        <name>Zn(2+)</name>
        <dbReference type="ChEBI" id="CHEBI:29105"/>
        <label>1</label>
        <note>catalytic</note>
    </ligand>
</feature>
<reference evidence="12" key="1">
    <citation type="submission" date="2019-06" db="EMBL/GenBank/DDBJ databases">
        <title>Alistipes onderdonkii subsp. vulgaris subsp. nov., Alistipes dispar sp. nov. and Alistipes communis sp. nov., isolated from human faeces, and creation of Alistipes onderdonkii subsp. onderdonkii subsp. nov.</title>
        <authorList>
            <person name="Sakamoto M."/>
            <person name="Ikeyama N."/>
            <person name="Ogata Y."/>
            <person name="Suda W."/>
            <person name="Iino T."/>
            <person name="Hattori M."/>
            <person name="Ohkuma M."/>
        </authorList>
    </citation>
    <scope>NUCLEOTIDE SEQUENCE [LARGE SCALE GENOMIC DNA]</scope>
    <source>
        <strain evidence="12">5CBH24</strain>
    </source>
</reference>
<feature type="binding site" evidence="8">
    <location>
        <position position="270"/>
    </location>
    <ligand>
        <name>Zn(2+)</name>
        <dbReference type="ChEBI" id="CHEBI:29105"/>
        <label>2</label>
        <note>catalytic</note>
    </ligand>
</feature>
<evidence type="ECO:0000313" key="11">
    <source>
        <dbReference type="EMBL" id="BBL04223.1"/>
    </source>
</evidence>
<dbReference type="NCBIfam" id="NF000801">
    <property type="entry name" value="PRK00055.1-3"/>
    <property type="match status" value="1"/>
</dbReference>
<comment type="similarity">
    <text evidence="8">Belongs to the RNase Z family.</text>
</comment>
<evidence type="ECO:0000256" key="7">
    <source>
        <dbReference type="ARBA" id="ARBA00022833"/>
    </source>
</evidence>
<comment type="subunit">
    <text evidence="1 8">Homodimer.</text>
</comment>
<feature type="binding site" evidence="8">
    <location>
        <position position="66"/>
    </location>
    <ligand>
        <name>Zn(2+)</name>
        <dbReference type="ChEBI" id="CHEBI:29105"/>
        <label>2</label>
        <note>catalytic</note>
    </ligand>
</feature>
<keyword evidence="3 8" id="KW-0540">Nuclease</keyword>
<protein>
    <recommendedName>
        <fullName evidence="8">Ribonuclease Z</fullName>
        <shortName evidence="8">RNase Z</shortName>
        <ecNumber evidence="8">3.1.26.11</ecNumber>
    </recommendedName>
    <alternativeName>
        <fullName evidence="8">tRNA 3 endonuclease</fullName>
    </alternativeName>
    <alternativeName>
        <fullName evidence="8">tRNase Z</fullName>
    </alternativeName>
</protein>
<evidence type="ECO:0000256" key="9">
    <source>
        <dbReference type="SAM" id="MobiDB-lite"/>
    </source>
</evidence>
<dbReference type="GO" id="GO:0008270">
    <property type="term" value="F:zinc ion binding"/>
    <property type="evidence" value="ECO:0007669"/>
    <property type="project" value="UniProtKB-UniRule"/>
</dbReference>
<keyword evidence="6 8" id="KW-0378">Hydrolase</keyword>
<accession>A0A4Y1WT23</accession>
<dbReference type="SUPFAM" id="SSF56281">
    <property type="entry name" value="Metallo-hydrolase/oxidoreductase"/>
    <property type="match status" value="1"/>
</dbReference>
<feature type="binding site" evidence="8">
    <location>
        <position position="62"/>
    </location>
    <ligand>
        <name>Zn(2+)</name>
        <dbReference type="ChEBI" id="CHEBI:29105"/>
        <label>1</label>
        <note>catalytic</note>
    </ligand>
</feature>
<feature type="active site" description="Proton acceptor" evidence="8">
    <location>
        <position position="66"/>
    </location>
</feature>
<dbReference type="InterPro" id="IPR036866">
    <property type="entry name" value="RibonucZ/Hydroxyglut_hydro"/>
</dbReference>
<dbReference type="Pfam" id="PF12706">
    <property type="entry name" value="Lactamase_B_2"/>
    <property type="match status" value="1"/>
</dbReference>
<sequence length="310" mass="34709">MSFTVTILGSASAKPTPGRHPSAQVVNLHEQHYLVDAGEGTQQQLFRYGINPLRLRAVFLSHLHGDHCFGLFPLLSTLGLYGRRTPLPVYAPAPFGEILACHLRYFDSELPYDVEWHEVDTTCHRPLLENRSLEVWSIPLRHRVPTCGYLFREKEPPLNVDKFKITKYGLSIAQITAAKRGEAVRLDSGETLHNEELTYRPYKARSYAYLSDTAFSAKAAGLAAGVDLLYHETTYAAAERKIARERGHSTTAEAARAALRAGAGRLVIGHFSSRYKELAPLLDEARTLFPASDLAEEGRTFTIEKRPFRC</sequence>
<dbReference type="PANTHER" id="PTHR46018">
    <property type="entry name" value="ZINC PHOSPHODIESTERASE ELAC PROTEIN 1"/>
    <property type="match status" value="1"/>
</dbReference>
<evidence type="ECO:0000256" key="6">
    <source>
        <dbReference type="ARBA" id="ARBA00022801"/>
    </source>
</evidence>
<feature type="binding site" evidence="8">
    <location>
        <position position="67"/>
    </location>
    <ligand>
        <name>Zn(2+)</name>
        <dbReference type="ChEBI" id="CHEBI:29105"/>
        <label>2</label>
        <note>catalytic</note>
    </ligand>
</feature>
<feature type="binding site" evidence="8">
    <location>
        <position position="142"/>
    </location>
    <ligand>
        <name>Zn(2+)</name>
        <dbReference type="ChEBI" id="CHEBI:29105"/>
        <label>1</label>
        <note>catalytic</note>
    </ligand>
</feature>
<dbReference type="RefSeq" id="WP_141412727.1">
    <property type="nucleotide sequence ID" value="NZ_AP019735.1"/>
</dbReference>
<name>A0A4Y1WT23_9BACT</name>
<gene>
    <name evidence="8 11" type="primary">rnz</name>
    <name evidence="11" type="ORF">A5CBH24_15360</name>
</gene>
<comment type="catalytic activity">
    <reaction evidence="8">
        <text>Endonucleolytic cleavage of RNA, removing extra 3' nucleotides from tRNA precursor, generating 3' termini of tRNAs. A 3'-hydroxy group is left at the tRNA terminus and a 5'-phosphoryl group is left at the trailer molecule.</text>
        <dbReference type="EC" id="3.1.26.11"/>
    </reaction>
</comment>
<dbReference type="EC" id="3.1.26.11" evidence="8"/>
<proteinExistence type="inferred from homology"/>
<dbReference type="Proteomes" id="UP000318946">
    <property type="component" value="Chromosome"/>
</dbReference>
<dbReference type="KEGG" id="acou:A5CBH24_15360"/>
<keyword evidence="4 8" id="KW-0479">Metal-binding</keyword>
<feature type="binding site" evidence="8">
    <location>
        <position position="64"/>
    </location>
    <ligand>
        <name>Zn(2+)</name>
        <dbReference type="ChEBI" id="CHEBI:29105"/>
        <label>1</label>
        <note>catalytic</note>
    </ligand>
</feature>
<evidence type="ECO:0000256" key="4">
    <source>
        <dbReference type="ARBA" id="ARBA00022723"/>
    </source>
</evidence>
<evidence type="ECO:0000256" key="8">
    <source>
        <dbReference type="HAMAP-Rule" id="MF_01818"/>
    </source>
</evidence>
<keyword evidence="7 8" id="KW-0862">Zinc</keyword>
<dbReference type="OrthoDB" id="9800940at2"/>
<keyword evidence="5 8" id="KW-0255">Endonuclease</keyword>
<dbReference type="CDD" id="cd07717">
    <property type="entry name" value="RNaseZ_ZiPD-like_MBL-fold"/>
    <property type="match status" value="1"/>
</dbReference>
<evidence type="ECO:0000256" key="1">
    <source>
        <dbReference type="ARBA" id="ARBA00011738"/>
    </source>
</evidence>
<feature type="binding site" evidence="8">
    <location>
        <position position="212"/>
    </location>
    <ligand>
        <name>Zn(2+)</name>
        <dbReference type="ChEBI" id="CHEBI:29105"/>
        <label>2</label>
        <note>catalytic</note>
    </ligand>
</feature>
<evidence type="ECO:0000313" key="12">
    <source>
        <dbReference type="Proteomes" id="UP000318946"/>
    </source>
</evidence>
<evidence type="ECO:0000256" key="3">
    <source>
        <dbReference type="ARBA" id="ARBA00022722"/>
    </source>
</evidence>
<keyword evidence="2 8" id="KW-0819">tRNA processing</keyword>
<feature type="region of interest" description="Disordered" evidence="9">
    <location>
        <begin position="1"/>
        <end position="22"/>
    </location>
</feature>
<dbReference type="HAMAP" id="MF_01818">
    <property type="entry name" value="RNase_Z_BN"/>
    <property type="match status" value="1"/>
</dbReference>
<organism evidence="11 12">
    <name type="scientific">Alistipes communis</name>
    <dbReference type="NCBI Taxonomy" id="2585118"/>
    <lineage>
        <taxon>Bacteria</taxon>
        <taxon>Pseudomonadati</taxon>
        <taxon>Bacteroidota</taxon>
        <taxon>Bacteroidia</taxon>
        <taxon>Bacteroidales</taxon>
        <taxon>Rikenellaceae</taxon>
        <taxon>Alistipes</taxon>
    </lineage>
</organism>
<evidence type="ECO:0000259" key="10">
    <source>
        <dbReference type="Pfam" id="PF12706"/>
    </source>
</evidence>
<comment type="function">
    <text evidence="8">Zinc phosphodiesterase, which displays some tRNA 3'-processing endonuclease activity. Probably involved in tRNA maturation, by removing a 3'-trailer from precursor tRNA.</text>
</comment>
<dbReference type="PANTHER" id="PTHR46018:SF2">
    <property type="entry name" value="ZINC PHOSPHODIESTERASE ELAC PROTEIN 1"/>
    <property type="match status" value="1"/>
</dbReference>
<evidence type="ECO:0000256" key="5">
    <source>
        <dbReference type="ARBA" id="ARBA00022759"/>
    </source>
</evidence>
<dbReference type="AlphaFoldDB" id="A0A4Y1WT23"/>
<dbReference type="GeneID" id="78342259"/>
<feature type="domain" description="Metallo-beta-lactamase" evidence="10">
    <location>
        <begin position="33"/>
        <end position="152"/>
    </location>
</feature>
<dbReference type="GO" id="GO:0042781">
    <property type="term" value="F:3'-tRNA processing endoribonuclease activity"/>
    <property type="evidence" value="ECO:0007669"/>
    <property type="project" value="UniProtKB-UniRule"/>
</dbReference>
<comment type="cofactor">
    <cofactor evidence="8">
        <name>Zn(2+)</name>
        <dbReference type="ChEBI" id="CHEBI:29105"/>
    </cofactor>
    <text evidence="8">Binds 2 Zn(2+) ions.</text>
</comment>
<keyword evidence="12" id="KW-1185">Reference proteome</keyword>
<dbReference type="EMBL" id="AP019735">
    <property type="protein sequence ID" value="BBL04223.1"/>
    <property type="molecule type" value="Genomic_DNA"/>
</dbReference>
<evidence type="ECO:0000256" key="2">
    <source>
        <dbReference type="ARBA" id="ARBA00022694"/>
    </source>
</evidence>
<dbReference type="InterPro" id="IPR001279">
    <property type="entry name" value="Metallo-B-lactamas"/>
</dbReference>
<dbReference type="InterPro" id="IPR013471">
    <property type="entry name" value="RNase_Z/BN"/>
</dbReference>
<dbReference type="Gene3D" id="3.60.15.10">
    <property type="entry name" value="Ribonuclease Z/Hydroxyacylglutathione hydrolase-like"/>
    <property type="match status" value="1"/>
</dbReference>